<dbReference type="EMBL" id="GGEC01006515">
    <property type="protein sequence ID" value="MBW86998.1"/>
    <property type="molecule type" value="Transcribed_RNA"/>
</dbReference>
<dbReference type="AlphaFoldDB" id="A0A2P2J0I3"/>
<protein>
    <submittedName>
        <fullName evidence="1">Uncharacterized protein</fullName>
    </submittedName>
</protein>
<proteinExistence type="predicted"/>
<sequence length="44" mass="5231">MTIDAVLQNVWNNCVSLFSLKNNFKERGQNWGYFRAHENSEQQI</sequence>
<organism evidence="1">
    <name type="scientific">Rhizophora mucronata</name>
    <name type="common">Asiatic mangrove</name>
    <dbReference type="NCBI Taxonomy" id="61149"/>
    <lineage>
        <taxon>Eukaryota</taxon>
        <taxon>Viridiplantae</taxon>
        <taxon>Streptophyta</taxon>
        <taxon>Embryophyta</taxon>
        <taxon>Tracheophyta</taxon>
        <taxon>Spermatophyta</taxon>
        <taxon>Magnoliopsida</taxon>
        <taxon>eudicotyledons</taxon>
        <taxon>Gunneridae</taxon>
        <taxon>Pentapetalae</taxon>
        <taxon>rosids</taxon>
        <taxon>fabids</taxon>
        <taxon>Malpighiales</taxon>
        <taxon>Rhizophoraceae</taxon>
        <taxon>Rhizophora</taxon>
    </lineage>
</organism>
<reference evidence="1" key="1">
    <citation type="submission" date="2018-02" db="EMBL/GenBank/DDBJ databases">
        <title>Rhizophora mucronata_Transcriptome.</title>
        <authorList>
            <person name="Meera S.P."/>
            <person name="Sreeshan A."/>
            <person name="Augustine A."/>
        </authorList>
    </citation>
    <scope>NUCLEOTIDE SEQUENCE</scope>
    <source>
        <tissue evidence="1">Leaf</tissue>
    </source>
</reference>
<evidence type="ECO:0000313" key="1">
    <source>
        <dbReference type="EMBL" id="MBW86998.1"/>
    </source>
</evidence>
<name>A0A2P2J0I3_RHIMU</name>
<accession>A0A2P2J0I3</accession>